<dbReference type="Proteomes" id="UP001196301">
    <property type="component" value="Unassembled WGS sequence"/>
</dbReference>
<dbReference type="InterPro" id="IPR004291">
    <property type="entry name" value="Transposase_IS66_central"/>
</dbReference>
<dbReference type="PANTHER" id="PTHR33678:SF1">
    <property type="entry name" value="BLL1576 PROTEIN"/>
    <property type="match status" value="1"/>
</dbReference>
<reference evidence="3 4" key="1">
    <citation type="submission" date="2021-06" db="EMBL/GenBank/DDBJ databases">
        <authorList>
            <person name="Sun Q."/>
            <person name="Li D."/>
        </authorList>
    </citation>
    <scope>NUCLEOTIDE SEQUENCE [LARGE SCALE GENOMIC DNA]</scope>
    <source>
        <strain evidence="3 4">N19</strain>
    </source>
</reference>
<organism evidence="3 4">
    <name type="scientific">Intestinibacter bartlettii</name>
    <dbReference type="NCBI Taxonomy" id="261299"/>
    <lineage>
        <taxon>Bacteria</taxon>
        <taxon>Bacillati</taxon>
        <taxon>Bacillota</taxon>
        <taxon>Clostridia</taxon>
        <taxon>Peptostreptococcales</taxon>
        <taxon>Peptostreptococcaceae</taxon>
        <taxon>Intestinibacter</taxon>
    </lineage>
</organism>
<name>A0ABS6E1L8_9FIRM</name>
<evidence type="ECO:0000313" key="4">
    <source>
        <dbReference type="Proteomes" id="UP001196301"/>
    </source>
</evidence>
<dbReference type="RefSeq" id="WP_216572286.1">
    <property type="nucleotide sequence ID" value="NZ_JAHLOQ010000071.1"/>
</dbReference>
<accession>A0ABS6E1L8</accession>
<keyword evidence="4" id="KW-1185">Reference proteome</keyword>
<sequence length="468" mass="54493">MRFELSQNSNSKINEPAVEEITYKRNKPSKNSTMKDNLSNLEVIEIEHKLDSSENKCDICHEEMQVIGSKTKDILVYEPVKMYIERHITYTYACKKCEIESGQANIITTESPKNLITKSIASNSLLAYILSQKYELAIPLYRQEKCLQSLGVCLSRQTMSNRTIACADKLDFIYDKLREKLLLSNYIQADETTLKVVDTQGKESRSKTYMWLYKNQSCDNQIILFDYQKTRSSYCPKKFLEGFSGYLQTDGYNGYNKVDNATRIYCLAHIRRKFFEVIQPILNDKEVLGRSRSLIGFNYCEQIYELEKDIKKNYNSNEDFYDKRYKIRLKKLKPILDEFKCFVNEEVENALTKSSLGKALEYAKELLPNMCFILEDGHLEIDNNAAERAIKPFVIGRKNWLFCKNQKGAHASATIYSIIETAKANNLIAERYLVYLFDKMTGIDDFCKLNFEPLMPWANEIPRCIKKK</sequence>
<protein>
    <submittedName>
        <fullName evidence="3">IS66 family transposase</fullName>
    </submittedName>
</protein>
<dbReference type="InterPro" id="IPR024474">
    <property type="entry name" value="Znf_dom_IS66"/>
</dbReference>
<comment type="caution">
    <text evidence="3">The sequence shown here is derived from an EMBL/GenBank/DDBJ whole genome shotgun (WGS) entry which is preliminary data.</text>
</comment>
<feature type="domain" description="Transposase IS66 central" evidence="1">
    <location>
        <begin position="118"/>
        <end position="410"/>
    </location>
</feature>
<proteinExistence type="predicted"/>
<feature type="domain" description="Transposase IS66 zinc-finger binding" evidence="2">
    <location>
        <begin position="56"/>
        <end position="98"/>
    </location>
</feature>
<dbReference type="Pfam" id="PF03050">
    <property type="entry name" value="DDE_Tnp_IS66"/>
    <property type="match status" value="1"/>
</dbReference>
<evidence type="ECO:0000313" key="3">
    <source>
        <dbReference type="EMBL" id="MBU5337533.1"/>
    </source>
</evidence>
<dbReference type="InterPro" id="IPR052344">
    <property type="entry name" value="Transposase-related"/>
</dbReference>
<dbReference type="Pfam" id="PF13005">
    <property type="entry name" value="zf-IS66"/>
    <property type="match status" value="1"/>
</dbReference>
<dbReference type="PANTHER" id="PTHR33678">
    <property type="entry name" value="BLL1576 PROTEIN"/>
    <property type="match status" value="1"/>
</dbReference>
<evidence type="ECO:0000259" key="2">
    <source>
        <dbReference type="Pfam" id="PF13005"/>
    </source>
</evidence>
<evidence type="ECO:0000259" key="1">
    <source>
        <dbReference type="Pfam" id="PF03050"/>
    </source>
</evidence>
<dbReference type="NCBIfam" id="NF033517">
    <property type="entry name" value="transpos_IS66"/>
    <property type="match status" value="1"/>
</dbReference>
<gene>
    <name evidence="3" type="ORF">KQI20_13965</name>
</gene>
<dbReference type="EMBL" id="JAHLOQ010000071">
    <property type="protein sequence ID" value="MBU5337533.1"/>
    <property type="molecule type" value="Genomic_DNA"/>
</dbReference>